<reference evidence="2 3" key="1">
    <citation type="journal article" date="2019" name="Sci. Rep.">
        <title>Orb-weaving spider Araneus ventricosus genome elucidates the spidroin gene catalogue.</title>
        <authorList>
            <person name="Kono N."/>
            <person name="Nakamura H."/>
            <person name="Ohtoshi R."/>
            <person name="Moran D.A.P."/>
            <person name="Shinohara A."/>
            <person name="Yoshida Y."/>
            <person name="Fujiwara M."/>
            <person name="Mori M."/>
            <person name="Tomita M."/>
            <person name="Arakawa K."/>
        </authorList>
    </citation>
    <scope>NUCLEOTIDE SEQUENCE [LARGE SCALE GENOMIC DNA]</scope>
</reference>
<name>A0A4Y2KNX8_ARAVE</name>
<keyword evidence="1" id="KW-0812">Transmembrane</keyword>
<evidence type="ECO:0000313" key="2">
    <source>
        <dbReference type="EMBL" id="GBN03337.1"/>
    </source>
</evidence>
<dbReference type="AlphaFoldDB" id="A0A4Y2KNX8"/>
<proteinExistence type="predicted"/>
<keyword evidence="1" id="KW-1133">Transmembrane helix</keyword>
<evidence type="ECO:0000313" key="3">
    <source>
        <dbReference type="Proteomes" id="UP000499080"/>
    </source>
</evidence>
<comment type="caution">
    <text evidence="2">The sequence shown here is derived from an EMBL/GenBank/DDBJ whole genome shotgun (WGS) entry which is preliminary data.</text>
</comment>
<accession>A0A4Y2KNX8</accession>
<keyword evidence="3" id="KW-1185">Reference proteome</keyword>
<organism evidence="2 3">
    <name type="scientific">Araneus ventricosus</name>
    <name type="common">Orbweaver spider</name>
    <name type="synonym">Epeira ventricosa</name>
    <dbReference type="NCBI Taxonomy" id="182803"/>
    <lineage>
        <taxon>Eukaryota</taxon>
        <taxon>Metazoa</taxon>
        <taxon>Ecdysozoa</taxon>
        <taxon>Arthropoda</taxon>
        <taxon>Chelicerata</taxon>
        <taxon>Arachnida</taxon>
        <taxon>Araneae</taxon>
        <taxon>Araneomorphae</taxon>
        <taxon>Entelegynae</taxon>
        <taxon>Araneoidea</taxon>
        <taxon>Araneidae</taxon>
        <taxon>Araneus</taxon>
    </lineage>
</organism>
<dbReference type="EMBL" id="BGPR01004785">
    <property type="protein sequence ID" value="GBN03337.1"/>
    <property type="molecule type" value="Genomic_DNA"/>
</dbReference>
<evidence type="ECO:0000256" key="1">
    <source>
        <dbReference type="SAM" id="Phobius"/>
    </source>
</evidence>
<dbReference type="Proteomes" id="UP000499080">
    <property type="component" value="Unassembled WGS sequence"/>
</dbReference>
<sequence length="155" mass="17919">MVLTYARDYFVSPSWLIIYLIFNSIGLVCVSYINRPVLKHTRLCLGWNLGTKPRTQMRATSPEGGTPLSNSPRHTRQDVYSHAYGFSGQQSSSMDLQWLVYYILLYTNPECVCVCVKTTPSILIGFTDNMETTVSPDRMLEFKMRKYDNYYILFP</sequence>
<protein>
    <submittedName>
        <fullName evidence="2">Uncharacterized protein</fullName>
    </submittedName>
</protein>
<keyword evidence="1" id="KW-0472">Membrane</keyword>
<gene>
    <name evidence="2" type="ORF">AVEN_97529_1</name>
</gene>
<feature type="transmembrane region" description="Helical" evidence="1">
    <location>
        <begin position="12"/>
        <end position="33"/>
    </location>
</feature>